<name>A0AAV3XRP4_9CYAN</name>
<keyword evidence="2" id="KW-1185">Reference proteome</keyword>
<dbReference type="EMBL" id="BLAY01000373">
    <property type="protein sequence ID" value="GET44488.1"/>
    <property type="molecule type" value="Genomic_DNA"/>
</dbReference>
<sequence length="97" mass="11185">MAGIGTQELQVLQWLIAMNAELPIDWDEIFEYLPGTIVELKDKPGDLHRIDCYEAMMVPPIWLADDPRPRYPHELRIVSRREVQVCELESQPALVAT</sequence>
<gene>
    <name evidence="1" type="ORF">MiSe_93170</name>
</gene>
<evidence type="ECO:0000313" key="1">
    <source>
        <dbReference type="EMBL" id="GET44488.1"/>
    </source>
</evidence>
<reference evidence="1" key="1">
    <citation type="submission" date="2019-10" db="EMBL/GenBank/DDBJ databases">
        <title>Draft genome sequece of Microseira wollei NIES-4236.</title>
        <authorList>
            <person name="Yamaguchi H."/>
            <person name="Suzuki S."/>
            <person name="Kawachi M."/>
        </authorList>
    </citation>
    <scope>NUCLEOTIDE SEQUENCE</scope>
    <source>
        <strain evidence="1">NIES-4236</strain>
    </source>
</reference>
<proteinExistence type="predicted"/>
<protein>
    <submittedName>
        <fullName evidence="1">Uncharacterized protein</fullName>
    </submittedName>
</protein>
<organism evidence="1 2">
    <name type="scientific">Microseira wollei NIES-4236</name>
    <dbReference type="NCBI Taxonomy" id="2530354"/>
    <lineage>
        <taxon>Bacteria</taxon>
        <taxon>Bacillati</taxon>
        <taxon>Cyanobacteriota</taxon>
        <taxon>Cyanophyceae</taxon>
        <taxon>Oscillatoriophycideae</taxon>
        <taxon>Aerosakkonematales</taxon>
        <taxon>Aerosakkonemataceae</taxon>
        <taxon>Microseira</taxon>
    </lineage>
</organism>
<evidence type="ECO:0000313" key="2">
    <source>
        <dbReference type="Proteomes" id="UP001050975"/>
    </source>
</evidence>
<dbReference type="Proteomes" id="UP001050975">
    <property type="component" value="Unassembled WGS sequence"/>
</dbReference>
<accession>A0AAV3XRP4</accession>
<comment type="caution">
    <text evidence="1">The sequence shown here is derived from an EMBL/GenBank/DDBJ whole genome shotgun (WGS) entry which is preliminary data.</text>
</comment>
<dbReference type="AlphaFoldDB" id="A0AAV3XRP4"/>